<dbReference type="InterPro" id="IPR016181">
    <property type="entry name" value="Acyl_CoA_acyltransferase"/>
</dbReference>
<feature type="repeat" description="PPR" evidence="3">
    <location>
        <begin position="710"/>
        <end position="744"/>
    </location>
</feature>
<dbReference type="Gene3D" id="1.25.40.10">
    <property type="entry name" value="Tetratricopeptide repeat domain"/>
    <property type="match status" value="6"/>
</dbReference>
<dbReference type="Pfam" id="PF20431">
    <property type="entry name" value="E_motif"/>
    <property type="match status" value="1"/>
</dbReference>
<dbReference type="InterPro" id="IPR046848">
    <property type="entry name" value="E_motif"/>
</dbReference>
<feature type="repeat" description="PPR" evidence="3">
    <location>
        <begin position="274"/>
        <end position="308"/>
    </location>
</feature>
<dbReference type="InterPro" id="IPR011990">
    <property type="entry name" value="TPR-like_helical_dom_sf"/>
</dbReference>
<dbReference type="NCBIfam" id="TIGR00756">
    <property type="entry name" value="PPR"/>
    <property type="match status" value="6"/>
</dbReference>
<reference evidence="4" key="3">
    <citation type="submission" date="2015-04" db="UniProtKB">
        <authorList>
            <consortium name="EnsemblPlants"/>
        </authorList>
    </citation>
    <scope>IDENTIFICATION</scope>
</reference>
<dbReference type="Gramene" id="LPERR04G06450.2">
    <property type="protein sequence ID" value="LPERR04G06450.2"/>
    <property type="gene ID" value="LPERR04G06450"/>
</dbReference>
<protein>
    <submittedName>
        <fullName evidence="4">Uncharacterized protein</fullName>
    </submittedName>
</protein>
<evidence type="ECO:0000313" key="4">
    <source>
        <dbReference type="EnsemblPlants" id="LPERR04G06450.2"/>
    </source>
</evidence>
<dbReference type="InterPro" id="IPR007434">
    <property type="entry name" value="FemAB-like"/>
</dbReference>
<organism evidence="4 5">
    <name type="scientific">Leersia perrieri</name>
    <dbReference type="NCBI Taxonomy" id="77586"/>
    <lineage>
        <taxon>Eukaryota</taxon>
        <taxon>Viridiplantae</taxon>
        <taxon>Streptophyta</taxon>
        <taxon>Embryophyta</taxon>
        <taxon>Tracheophyta</taxon>
        <taxon>Spermatophyta</taxon>
        <taxon>Magnoliopsida</taxon>
        <taxon>Liliopsida</taxon>
        <taxon>Poales</taxon>
        <taxon>Poaceae</taxon>
        <taxon>BOP clade</taxon>
        <taxon>Oryzoideae</taxon>
        <taxon>Oryzeae</taxon>
        <taxon>Oryzinae</taxon>
        <taxon>Leersia</taxon>
    </lineage>
</organism>
<evidence type="ECO:0000256" key="1">
    <source>
        <dbReference type="ARBA" id="ARBA00022737"/>
    </source>
</evidence>
<sequence>MLLFARLPPRRLRSPRRLAHDAAALRGWGRRLLHLRAAATAGRGGGARDVFDAVPASNDDDRERCSALLRARAAGGDHRRCASLLREMLGRGIRPDRLALAAVVKSASTLHDGCGGGAVLGRCLHGLAVRAGYVDGAAVAKAVMDMYGRIGALADARQVFDEMTCPDAVCWNILITASSRAGCFDDVFHLFRAMLACGVAESMPTAVTVAVVFPVCAKLRVLRTGSCIHGYVVKSGLEFDTLCGNALISMYSKCGGSTAMDDALKAFSTICSKDVVSWNSIIAGYSENGLFEEALKLFGQMISEECLPNYSTLANILPFCSLVDYGRYYGKEIHGFVVRHGFETDISVSNALMAHYSKVCEMGAVESIFRSLTIGDIVTWNTVIAGYVMNGYASRALKLFQGLLFTGLAPDSVSLISLLTASAQLGNVRVGMRVHGYILRHPELIQETSLMNALVSFYSQCDRFDAAFRAFITNQNKDLISWNAILSACANSEQHIDMFVRLLQEMSHDVTQWDFVTILNVIRVSTFYGIKMVREAHGYAVRVGYTSETSVANAIMDAYAKCGYPHDAETLFRTLAGRNTITDNTMISCYLKNNYVEHAEMTFNKMAVKDETSWNLMIRLYAQNDMCDQAFSMFHQLQSEGLNPDPISITNILLVCIHLSSVQLVKQCHGYMLRASLEDIHLEGSLLDAYSKCGNITNAYNLFQVSLHKDLVIFTAMIGAYAMHGMAEKAVEVFSKMLTLDIKPDHVVMTALLSACSHAGLVDAGVKIFRSIREIYGVEPTEVNCACMVDLLARGGRLQDAYNFAVDMSPNVVNANAWGSLLGACKVHGEVKIGRLAADRLFSMEAEDIGNYVIMSNIYAADDKWDGVEHVRKLMNSKDMKKPAGCSWIEVEKTRHLFIANDVQHQDRSSIYDVLRSLYQQIREQPSTGSVCIYVLAMLKLCMYFDVELCILMVEAFYCDYPASMTLQGLSTAPSSQITAGYSPSRLGFRRFGLQLKVTAIFGWIRGDAGTRELNPSAESYTLTGSASEVNTKPREVSVAVVSSIMDIPSADWDACAVDSADPDKFNPFRTHAFLSSLEESGSAVKETGWLPLLVVAWDDNETVVGVVPLYLKSHSKGEFVFDYSWAEAYYSYGLEYYPKLQSCVPFTPDQVFEALVKALKSLTTRMKLSSLHVTFPSEGEFSTLKDSGFLQRIGMQYHWRNRNYRSFDEFLMDLKQPKRKNIRQERKKIPAQNSKMKRHRGDEIKSDHWDTFYKFYRNTTDNHWGRPYLTREFFHLLGEKIGDKVMLIVAEHDNKLVAGALNLIGGDTLFGRLCGCLPDVYFPNLHFEAFYYQAIEAAVELNLSKVEAGAQGEHKIQRGYLPVTTYSCHYFLDPGFGTAIGDFLAHETTQVKRVIKVLHDSGPYKEDILNELLLTQGDGV</sequence>
<name>A0A0D9W3Y4_9ORYZ</name>
<dbReference type="FunFam" id="1.25.40.10:FF:000781">
    <property type="entry name" value="Pentatricopeptide repeat-containing protein"/>
    <property type="match status" value="1"/>
</dbReference>
<dbReference type="GO" id="GO:0009451">
    <property type="term" value="P:RNA modification"/>
    <property type="evidence" value="ECO:0007669"/>
    <property type="project" value="InterPro"/>
</dbReference>
<dbReference type="PROSITE" id="PS51375">
    <property type="entry name" value="PPR"/>
    <property type="match status" value="6"/>
</dbReference>
<dbReference type="FunFam" id="1.25.40.10:FF:000361">
    <property type="entry name" value="Pentatricopeptide repeat-containing protein chloroplastic"/>
    <property type="match status" value="1"/>
</dbReference>
<proteinExistence type="predicted"/>
<accession>A0A0D9W3Y4</accession>
<dbReference type="PANTHER" id="PTHR47926:SF481">
    <property type="entry name" value="TETRATRICOPEPTIDE-LIKE HELICAL DOMAIN SUPERFAMILY"/>
    <property type="match status" value="1"/>
</dbReference>
<dbReference type="SUPFAM" id="SSF55729">
    <property type="entry name" value="Acyl-CoA N-acyltransferases (Nat)"/>
    <property type="match status" value="1"/>
</dbReference>
<dbReference type="Pfam" id="PF13041">
    <property type="entry name" value="PPR_2"/>
    <property type="match status" value="2"/>
</dbReference>
<dbReference type="FunFam" id="1.25.40.10:FF:000412">
    <property type="entry name" value="Putative pentatricopeptide repeat-containing protein"/>
    <property type="match status" value="1"/>
</dbReference>
<dbReference type="Proteomes" id="UP000032180">
    <property type="component" value="Chromosome 4"/>
</dbReference>
<dbReference type="Pfam" id="PF01535">
    <property type="entry name" value="PPR"/>
    <property type="match status" value="5"/>
</dbReference>
<evidence type="ECO:0000313" key="5">
    <source>
        <dbReference type="Proteomes" id="UP000032180"/>
    </source>
</evidence>
<evidence type="ECO:0000256" key="2">
    <source>
        <dbReference type="ARBA" id="ARBA00022946"/>
    </source>
</evidence>
<dbReference type="InterPro" id="IPR002885">
    <property type="entry name" value="PPR_rpt"/>
</dbReference>
<feature type="repeat" description="PPR" evidence="3">
    <location>
        <begin position="61"/>
        <end position="95"/>
    </location>
</feature>
<dbReference type="FunFam" id="1.25.40.10:FF:000090">
    <property type="entry name" value="Pentatricopeptide repeat-containing protein, chloroplastic"/>
    <property type="match status" value="1"/>
</dbReference>
<dbReference type="Gene3D" id="3.40.630.30">
    <property type="match status" value="1"/>
</dbReference>
<keyword evidence="1" id="KW-0677">Repeat</keyword>
<feature type="repeat" description="PPR" evidence="3">
    <location>
        <begin position="610"/>
        <end position="644"/>
    </location>
</feature>
<dbReference type="eggNOG" id="KOG4197">
    <property type="taxonomic scope" value="Eukaryota"/>
</dbReference>
<dbReference type="STRING" id="77586.A0A0D9W3Y4"/>
<keyword evidence="5" id="KW-1185">Reference proteome</keyword>
<dbReference type="HOGENOM" id="CLU_002706_22_0_1"/>
<reference evidence="5" key="2">
    <citation type="submission" date="2013-12" db="EMBL/GenBank/DDBJ databases">
        <authorList>
            <person name="Yu Y."/>
            <person name="Lee S."/>
            <person name="de Baynast K."/>
            <person name="Wissotski M."/>
            <person name="Liu L."/>
            <person name="Talag J."/>
            <person name="Goicoechea J."/>
            <person name="Angelova A."/>
            <person name="Jetty R."/>
            <person name="Kudrna D."/>
            <person name="Golser W."/>
            <person name="Rivera L."/>
            <person name="Zhang J."/>
            <person name="Wing R."/>
        </authorList>
    </citation>
    <scope>NUCLEOTIDE SEQUENCE</scope>
</reference>
<dbReference type="PANTHER" id="PTHR47926">
    <property type="entry name" value="PENTATRICOPEPTIDE REPEAT-CONTAINING PROTEIN"/>
    <property type="match status" value="1"/>
</dbReference>
<feature type="repeat" description="PPR" evidence="3">
    <location>
        <begin position="167"/>
        <end position="201"/>
    </location>
</feature>
<dbReference type="InterPro" id="IPR046960">
    <property type="entry name" value="PPR_At4g14850-like_plant"/>
</dbReference>
<keyword evidence="2" id="KW-0809">Transit peptide</keyword>
<dbReference type="GO" id="GO:0003723">
    <property type="term" value="F:RNA binding"/>
    <property type="evidence" value="ECO:0007669"/>
    <property type="project" value="InterPro"/>
</dbReference>
<dbReference type="FunFam" id="1.25.40.10:FF:000724">
    <property type="entry name" value="Putative pentatricopeptide repeat-containing protein"/>
    <property type="match status" value="1"/>
</dbReference>
<feature type="repeat" description="PPR" evidence="3">
    <location>
        <begin position="376"/>
        <end position="410"/>
    </location>
</feature>
<evidence type="ECO:0000256" key="3">
    <source>
        <dbReference type="PROSITE-ProRule" id="PRU00708"/>
    </source>
</evidence>
<reference evidence="4 5" key="1">
    <citation type="submission" date="2012-08" db="EMBL/GenBank/DDBJ databases">
        <title>Oryza genome evolution.</title>
        <authorList>
            <person name="Wing R.A."/>
        </authorList>
    </citation>
    <scope>NUCLEOTIDE SEQUENCE</scope>
</reference>
<dbReference type="Pfam" id="PF04339">
    <property type="entry name" value="FemAB_like"/>
    <property type="match status" value="1"/>
</dbReference>
<dbReference type="EnsemblPlants" id="LPERR04G06450.2">
    <property type="protein sequence ID" value="LPERR04G06450.2"/>
    <property type="gene ID" value="LPERR04G06450"/>
</dbReference>
<dbReference type="FunFam" id="1.25.40.10:FF:000956">
    <property type="entry name" value="Putative pentatricopeptide repeat-containing protein"/>
    <property type="match status" value="1"/>
</dbReference>